<name>A0AAE1RVY1_9SOLA</name>
<evidence type="ECO:0000313" key="1">
    <source>
        <dbReference type="EMBL" id="KAK4358635.1"/>
    </source>
</evidence>
<comment type="caution">
    <text evidence="1">The sequence shown here is derived from an EMBL/GenBank/DDBJ whole genome shotgun (WGS) entry which is preliminary data.</text>
</comment>
<organism evidence="1 2">
    <name type="scientific">Anisodus tanguticus</name>
    <dbReference type="NCBI Taxonomy" id="243964"/>
    <lineage>
        <taxon>Eukaryota</taxon>
        <taxon>Viridiplantae</taxon>
        <taxon>Streptophyta</taxon>
        <taxon>Embryophyta</taxon>
        <taxon>Tracheophyta</taxon>
        <taxon>Spermatophyta</taxon>
        <taxon>Magnoliopsida</taxon>
        <taxon>eudicotyledons</taxon>
        <taxon>Gunneridae</taxon>
        <taxon>Pentapetalae</taxon>
        <taxon>asterids</taxon>
        <taxon>lamiids</taxon>
        <taxon>Solanales</taxon>
        <taxon>Solanaceae</taxon>
        <taxon>Solanoideae</taxon>
        <taxon>Hyoscyameae</taxon>
        <taxon>Anisodus</taxon>
    </lineage>
</organism>
<sequence length="112" mass="12745">MHVLPPIGIRHIFPSSDQKQTQKRVVNINVNAFWATDRMRLSSADSSLMGLKPVLPRRPACSRRYVSTPSSPVDFKSNFIYQFFHAPPPIWPAPLTFSVTNSFFRSLNASIR</sequence>
<proteinExistence type="predicted"/>
<accession>A0AAE1RVY1</accession>
<gene>
    <name evidence="1" type="ORF">RND71_020864</name>
</gene>
<reference evidence="1" key="1">
    <citation type="submission" date="2023-12" db="EMBL/GenBank/DDBJ databases">
        <title>Genome assembly of Anisodus tanguticus.</title>
        <authorList>
            <person name="Wang Y.-J."/>
        </authorList>
    </citation>
    <scope>NUCLEOTIDE SEQUENCE</scope>
    <source>
        <strain evidence="1">KB-2021</strain>
        <tissue evidence="1">Leaf</tissue>
    </source>
</reference>
<dbReference type="Proteomes" id="UP001291623">
    <property type="component" value="Unassembled WGS sequence"/>
</dbReference>
<protein>
    <submittedName>
        <fullName evidence="1">Uncharacterized protein</fullName>
    </submittedName>
</protein>
<dbReference type="EMBL" id="JAVYJV010000011">
    <property type="protein sequence ID" value="KAK4358635.1"/>
    <property type="molecule type" value="Genomic_DNA"/>
</dbReference>
<dbReference type="AlphaFoldDB" id="A0AAE1RVY1"/>
<keyword evidence="2" id="KW-1185">Reference proteome</keyword>
<evidence type="ECO:0000313" key="2">
    <source>
        <dbReference type="Proteomes" id="UP001291623"/>
    </source>
</evidence>